<proteinExistence type="predicted"/>
<gene>
    <name evidence="1" type="ordered locus">Oweho_3117</name>
</gene>
<dbReference type="RefSeq" id="WP_014203418.1">
    <property type="nucleotide sequence ID" value="NC_016599.1"/>
</dbReference>
<dbReference type="Pfam" id="PF16437">
    <property type="entry name" value="DUF5034"/>
    <property type="match status" value="1"/>
</dbReference>
<dbReference type="OrthoDB" id="983197at2"/>
<protein>
    <submittedName>
        <fullName evidence="1">Uncharacterized protein</fullName>
    </submittedName>
</protein>
<dbReference type="HOGENOM" id="CLU_1359270_0_0_10"/>
<dbReference type="AlphaFoldDB" id="G8R346"/>
<dbReference type="STRING" id="926562.Oweho_3117"/>
<dbReference type="KEGG" id="oho:Oweho_3117"/>
<reference evidence="1 2" key="1">
    <citation type="journal article" date="2012" name="Stand. Genomic Sci.">
        <title>Genome sequence of the orange-pigmented seawater bacterium Owenweeksia hongkongensis type strain (UST20020801(T)).</title>
        <authorList>
            <person name="Riedel T."/>
            <person name="Held B."/>
            <person name="Nolan M."/>
            <person name="Lucas S."/>
            <person name="Lapidus A."/>
            <person name="Tice H."/>
            <person name="Del Rio T.G."/>
            <person name="Cheng J.F."/>
            <person name="Han C."/>
            <person name="Tapia R."/>
            <person name="Goodwin L.A."/>
            <person name="Pitluck S."/>
            <person name="Liolios K."/>
            <person name="Mavromatis K."/>
            <person name="Pagani I."/>
            <person name="Ivanova N."/>
            <person name="Mikhailova N."/>
            <person name="Pati A."/>
            <person name="Chen A."/>
            <person name="Palaniappan K."/>
            <person name="Rohde M."/>
            <person name="Tindall B.J."/>
            <person name="Detter J.C."/>
            <person name="Goker M."/>
            <person name="Woyke T."/>
            <person name="Bristow J."/>
            <person name="Eisen J.A."/>
            <person name="Markowitz V."/>
            <person name="Hugenholtz P."/>
            <person name="Klenk H.P."/>
            <person name="Kyrpides N.C."/>
        </authorList>
    </citation>
    <scope>NUCLEOTIDE SEQUENCE</scope>
    <source>
        <strain evidence="2">DSM 17368 / JCM 12287 / NRRL B-23963</strain>
    </source>
</reference>
<sequence length="201" mass="22571">MKTKRILFFLFLPLLLDVLIVGCCDCPTPEYFNYSNCTLSLQNLDNAGPKPLIAVGDTILKEAYGIQLTIERSEGICSHQNLPFFSSSVYAFGCHCSPALTITPQDSATSIQIITINPFDQNHGAGTDISGYFKTEGFIDMNEFLTEFNRQQYEPESRTKFHINFLLMTPPPISGNHQLELIINFADGRTLKDTTTIVYLR</sequence>
<evidence type="ECO:0000313" key="2">
    <source>
        <dbReference type="Proteomes" id="UP000005631"/>
    </source>
</evidence>
<keyword evidence="2" id="KW-1185">Reference proteome</keyword>
<dbReference type="InterPro" id="IPR032215">
    <property type="entry name" value="DUF5034"/>
</dbReference>
<dbReference type="EMBL" id="CP003156">
    <property type="protein sequence ID" value="AEV34071.1"/>
    <property type="molecule type" value="Genomic_DNA"/>
</dbReference>
<name>G8R346_OWEHD</name>
<dbReference type="Proteomes" id="UP000005631">
    <property type="component" value="Chromosome"/>
</dbReference>
<organism evidence="1 2">
    <name type="scientific">Owenweeksia hongkongensis (strain DSM 17368 / CIP 108786 / JCM 12287 / NRRL B-23963 / UST20020801)</name>
    <dbReference type="NCBI Taxonomy" id="926562"/>
    <lineage>
        <taxon>Bacteria</taxon>
        <taxon>Pseudomonadati</taxon>
        <taxon>Bacteroidota</taxon>
        <taxon>Flavobacteriia</taxon>
        <taxon>Flavobacteriales</taxon>
        <taxon>Owenweeksiaceae</taxon>
        <taxon>Owenweeksia</taxon>
    </lineage>
</organism>
<evidence type="ECO:0000313" key="1">
    <source>
        <dbReference type="EMBL" id="AEV34071.1"/>
    </source>
</evidence>
<accession>G8R346</accession>